<dbReference type="EMBL" id="CP000712">
    <property type="protein sequence ID" value="ABQ78577.1"/>
    <property type="molecule type" value="Genomic_DNA"/>
</dbReference>
<dbReference type="KEGG" id="ppf:Pput_2439"/>
<proteinExistence type="predicted"/>
<feature type="region of interest" description="Disordered" evidence="1">
    <location>
        <begin position="22"/>
        <end position="42"/>
    </location>
</feature>
<feature type="compositionally biased region" description="Polar residues" evidence="1">
    <location>
        <begin position="92"/>
        <end position="104"/>
    </location>
</feature>
<organism evidence="2">
    <name type="scientific">Pseudomonas putida (strain ATCC 700007 / DSM 6899 / JCM 31910 / BCRC 17059 / LMG 24140 / F1)</name>
    <dbReference type="NCBI Taxonomy" id="351746"/>
    <lineage>
        <taxon>Bacteria</taxon>
        <taxon>Pseudomonadati</taxon>
        <taxon>Pseudomonadota</taxon>
        <taxon>Gammaproteobacteria</taxon>
        <taxon>Pseudomonadales</taxon>
        <taxon>Pseudomonadaceae</taxon>
        <taxon>Pseudomonas</taxon>
    </lineage>
</organism>
<accession>A5W367</accession>
<evidence type="ECO:0000256" key="1">
    <source>
        <dbReference type="SAM" id="MobiDB-lite"/>
    </source>
</evidence>
<dbReference type="HOGENOM" id="CLU_132645_0_0_6"/>
<feature type="region of interest" description="Disordered" evidence="1">
    <location>
        <begin position="86"/>
        <end position="172"/>
    </location>
</feature>
<protein>
    <submittedName>
        <fullName evidence="2">Uncharacterized protein</fullName>
    </submittedName>
</protein>
<feature type="compositionally biased region" description="Gly residues" evidence="1">
    <location>
        <begin position="143"/>
        <end position="172"/>
    </location>
</feature>
<gene>
    <name evidence="2" type="ordered locus">Pput_2439</name>
</gene>
<dbReference type="AlphaFoldDB" id="A5W367"/>
<reference evidence="2" key="1">
    <citation type="submission" date="2007-05" db="EMBL/GenBank/DDBJ databases">
        <title>Complete sequence of Pseudomonas putida F1.</title>
        <authorList>
            <consortium name="US DOE Joint Genome Institute"/>
            <person name="Copeland A."/>
            <person name="Lucas S."/>
            <person name="Lapidus A."/>
            <person name="Barry K."/>
            <person name="Detter J.C."/>
            <person name="Glavina del Rio T."/>
            <person name="Hammon N."/>
            <person name="Israni S."/>
            <person name="Dalin E."/>
            <person name="Tice H."/>
            <person name="Pitluck S."/>
            <person name="Chain P."/>
            <person name="Malfatti S."/>
            <person name="Shin M."/>
            <person name="Vergez L."/>
            <person name="Schmutz J."/>
            <person name="Larimer F."/>
            <person name="Land M."/>
            <person name="Hauser L."/>
            <person name="Kyrpides N."/>
            <person name="Lykidis A."/>
            <person name="Parales R."/>
            <person name="Richardson P."/>
        </authorList>
    </citation>
    <scope>NUCLEOTIDE SEQUENCE [LARGE SCALE GENOMIC DNA]</scope>
    <source>
        <strain evidence="2">F1</strain>
    </source>
</reference>
<name>A5W367_PSEP1</name>
<sequence length="172" mass="16840">MMPRTLSALHWSKAAFARDQAPLHGQPDAAPSVAQRAPATHASAEHWVNNPKRHFTMTPAKPFTLLLALCLGCASPLASAATDLNHQRAPGMQSNDSGQMNDQGGATGSGAPADGMGTGDGGTDDNGTNNTGGDGTDSDSGTGSHGAGSNGTDAGVGGSGSNGSGSRAGSGT</sequence>
<evidence type="ECO:0000313" key="2">
    <source>
        <dbReference type="EMBL" id="ABQ78577.1"/>
    </source>
</evidence>